<dbReference type="Pfam" id="PF08240">
    <property type="entry name" value="ADH_N"/>
    <property type="match status" value="1"/>
</dbReference>
<dbReference type="GO" id="GO:0016491">
    <property type="term" value="F:oxidoreductase activity"/>
    <property type="evidence" value="ECO:0007669"/>
    <property type="project" value="UniProtKB-KW"/>
</dbReference>
<dbReference type="Gene3D" id="3.40.50.720">
    <property type="entry name" value="NAD(P)-binding Rossmann-like Domain"/>
    <property type="match status" value="1"/>
</dbReference>
<organism evidence="6 7">
    <name type="scientific">Formimonas warabiya</name>
    <dbReference type="NCBI Taxonomy" id="1761012"/>
    <lineage>
        <taxon>Bacteria</taxon>
        <taxon>Bacillati</taxon>
        <taxon>Bacillota</taxon>
        <taxon>Clostridia</taxon>
        <taxon>Eubacteriales</taxon>
        <taxon>Peptococcaceae</taxon>
        <taxon>Candidatus Formimonas</taxon>
    </lineage>
</organism>
<dbReference type="InterPro" id="IPR050129">
    <property type="entry name" value="Zn_alcohol_dh"/>
</dbReference>
<sequence length="344" mass="37257">MVKTMQSMWLVAPNAIESKEVPIYDLEPDEVLIKVAYCGICPWDLRAYLGKKKVPLPRILGHEIAGTVVEVGQKVRDLAIGQRVVGDFIVKCGYCDNCREDRSNLCTNPTYLPGGFAEYAKCPRKNIHLIRSQGTSMKAAAFTEPLATVYRGQCKLHLKPGETELVVGAGPIGQMHAQVARYFGAKVIVADLLQERLDLALELGADAVIRSSSGLDLAKAVKEVNQGKGADAAVVAVQSAPLVVETAKALAVGGRLNIFAGIYPVDPLIIDPNLIHYQELTILGSADSTGNEFHQALNFIETGRVKVEKLISHLLPLEKLQEGLDIVAAYQGMKVMMEVGGENQ</sequence>
<dbReference type="InterPro" id="IPR013154">
    <property type="entry name" value="ADH-like_N"/>
</dbReference>
<dbReference type="InterPro" id="IPR036291">
    <property type="entry name" value="NAD(P)-bd_dom_sf"/>
</dbReference>
<evidence type="ECO:0000256" key="4">
    <source>
        <dbReference type="RuleBase" id="RU361277"/>
    </source>
</evidence>
<dbReference type="PANTHER" id="PTHR43401">
    <property type="entry name" value="L-THREONINE 3-DEHYDROGENASE"/>
    <property type="match status" value="1"/>
</dbReference>
<evidence type="ECO:0000313" key="6">
    <source>
        <dbReference type="EMBL" id="ATW25888.1"/>
    </source>
</evidence>
<dbReference type="GO" id="GO:0008270">
    <property type="term" value="F:zinc ion binding"/>
    <property type="evidence" value="ECO:0007669"/>
    <property type="project" value="InterPro"/>
</dbReference>
<dbReference type="SUPFAM" id="SSF51735">
    <property type="entry name" value="NAD(P)-binding Rossmann-fold domains"/>
    <property type="match status" value="1"/>
</dbReference>
<dbReference type="InterPro" id="IPR013149">
    <property type="entry name" value="ADH-like_C"/>
</dbReference>
<dbReference type="RefSeq" id="WP_148135151.1">
    <property type="nucleotide sequence ID" value="NZ_CP017634.1"/>
</dbReference>
<proteinExistence type="inferred from homology"/>
<evidence type="ECO:0000259" key="5">
    <source>
        <dbReference type="SMART" id="SM00829"/>
    </source>
</evidence>
<dbReference type="Proteomes" id="UP000323521">
    <property type="component" value="Chromosome"/>
</dbReference>
<dbReference type="KEGG" id="fwa:DCMF_14900"/>
<keyword evidence="2 4" id="KW-0862">Zinc</keyword>
<comment type="cofactor">
    <cofactor evidence="4">
        <name>Zn(2+)</name>
        <dbReference type="ChEBI" id="CHEBI:29105"/>
    </cofactor>
</comment>
<dbReference type="EMBL" id="CP017634">
    <property type="protein sequence ID" value="ATW25888.1"/>
    <property type="molecule type" value="Genomic_DNA"/>
</dbReference>
<dbReference type="Pfam" id="PF00107">
    <property type="entry name" value="ADH_zinc_N"/>
    <property type="match status" value="1"/>
</dbReference>
<gene>
    <name evidence="6" type="ORF">DCMF_14900</name>
</gene>
<dbReference type="InterPro" id="IPR020843">
    <property type="entry name" value="ER"/>
</dbReference>
<name>A0A3G1KTU4_FORW1</name>
<reference evidence="6 7" key="1">
    <citation type="submission" date="2016-10" db="EMBL/GenBank/DDBJ databases">
        <title>Complete Genome Sequence of Peptococcaceae strain DCMF.</title>
        <authorList>
            <person name="Edwards R.J."/>
            <person name="Holland S.I."/>
            <person name="Deshpande N.P."/>
            <person name="Wong Y.K."/>
            <person name="Ertan H."/>
            <person name="Manefield M."/>
            <person name="Russell T.L."/>
            <person name="Lee M.J."/>
        </authorList>
    </citation>
    <scope>NUCLEOTIDE SEQUENCE [LARGE SCALE GENOMIC DNA]</scope>
    <source>
        <strain evidence="6 7">DCMF</strain>
    </source>
</reference>
<dbReference type="SMART" id="SM00829">
    <property type="entry name" value="PKS_ER"/>
    <property type="match status" value="1"/>
</dbReference>
<comment type="similarity">
    <text evidence="4">Belongs to the zinc-containing alcohol dehydrogenase family.</text>
</comment>
<dbReference type="SUPFAM" id="SSF50129">
    <property type="entry name" value="GroES-like"/>
    <property type="match status" value="1"/>
</dbReference>
<keyword evidence="3" id="KW-0560">Oxidoreductase</keyword>
<evidence type="ECO:0000313" key="7">
    <source>
        <dbReference type="Proteomes" id="UP000323521"/>
    </source>
</evidence>
<evidence type="ECO:0000256" key="3">
    <source>
        <dbReference type="ARBA" id="ARBA00023002"/>
    </source>
</evidence>
<keyword evidence="1 4" id="KW-0479">Metal-binding</keyword>
<dbReference type="Gene3D" id="3.90.180.10">
    <property type="entry name" value="Medium-chain alcohol dehydrogenases, catalytic domain"/>
    <property type="match status" value="1"/>
</dbReference>
<evidence type="ECO:0000256" key="2">
    <source>
        <dbReference type="ARBA" id="ARBA00022833"/>
    </source>
</evidence>
<evidence type="ECO:0000256" key="1">
    <source>
        <dbReference type="ARBA" id="ARBA00022723"/>
    </source>
</evidence>
<dbReference type="InterPro" id="IPR011032">
    <property type="entry name" value="GroES-like_sf"/>
</dbReference>
<dbReference type="PROSITE" id="PS00059">
    <property type="entry name" value="ADH_ZINC"/>
    <property type="match status" value="1"/>
</dbReference>
<accession>A0A3G1KTU4</accession>
<dbReference type="OrthoDB" id="9769198at2"/>
<feature type="domain" description="Enoyl reductase (ER)" evidence="5">
    <location>
        <begin position="3"/>
        <end position="337"/>
    </location>
</feature>
<keyword evidence="7" id="KW-1185">Reference proteome</keyword>
<dbReference type="PANTHER" id="PTHR43401:SF2">
    <property type="entry name" value="L-THREONINE 3-DEHYDROGENASE"/>
    <property type="match status" value="1"/>
</dbReference>
<protein>
    <recommendedName>
        <fullName evidence="5">Enoyl reductase (ER) domain-containing protein</fullName>
    </recommendedName>
</protein>
<dbReference type="InterPro" id="IPR002328">
    <property type="entry name" value="ADH_Zn_CS"/>
</dbReference>
<dbReference type="AlphaFoldDB" id="A0A3G1KTU4"/>